<comment type="caution">
    <text evidence="2">The sequence shown here is derived from an EMBL/GenBank/DDBJ whole genome shotgun (WGS) entry which is preliminary data.</text>
</comment>
<feature type="region of interest" description="Disordered" evidence="1">
    <location>
        <begin position="14"/>
        <end position="37"/>
    </location>
</feature>
<sequence>MALKKATITQKTTAKKATATKASPKKTSIKKTATQKKTALKKTAAKKTSAKKTVKKVKPITILEKAATDDALDYINAACEALANKGDISPKSLQEFAMQMFAFGVSSGASVAMLDRFSEMEDYLSL</sequence>
<keyword evidence="3" id="KW-1185">Reference proteome</keyword>
<dbReference type="RefSeq" id="WP_198514831.1">
    <property type="nucleotide sequence ID" value="NZ_PGEX01000001.1"/>
</dbReference>
<accession>A0A2M9A3R3</accession>
<gene>
    <name evidence="2" type="ORF">BGX16_0275</name>
</gene>
<proteinExistence type="predicted"/>
<reference evidence="2 3" key="1">
    <citation type="submission" date="2017-11" db="EMBL/GenBank/DDBJ databases">
        <title>Animal gut microbial communities from fecal samples from Wisconsin, USA.</title>
        <authorList>
            <person name="Neumann A."/>
        </authorList>
    </citation>
    <scope>NUCLEOTIDE SEQUENCE [LARGE SCALE GENOMIC DNA]</scope>
    <source>
        <strain evidence="2 3">UWS3</strain>
    </source>
</reference>
<name>A0A2M9A3R3_9BACT</name>
<dbReference type="EMBL" id="PGEX01000001">
    <property type="protein sequence ID" value="PJJ40356.1"/>
    <property type="molecule type" value="Genomic_DNA"/>
</dbReference>
<evidence type="ECO:0000256" key="1">
    <source>
        <dbReference type="SAM" id="MobiDB-lite"/>
    </source>
</evidence>
<organism evidence="2 3">
    <name type="scientific">Hallerella succinigenes</name>
    <dbReference type="NCBI Taxonomy" id="1896222"/>
    <lineage>
        <taxon>Bacteria</taxon>
        <taxon>Pseudomonadati</taxon>
        <taxon>Fibrobacterota</taxon>
        <taxon>Fibrobacteria</taxon>
        <taxon>Fibrobacterales</taxon>
        <taxon>Fibrobacteraceae</taxon>
        <taxon>Hallerella</taxon>
    </lineage>
</organism>
<dbReference type="Proteomes" id="UP000231134">
    <property type="component" value="Unassembled WGS sequence"/>
</dbReference>
<protein>
    <submittedName>
        <fullName evidence="2">Uncharacterized protein</fullName>
    </submittedName>
</protein>
<dbReference type="AlphaFoldDB" id="A0A2M9A3R3"/>
<evidence type="ECO:0000313" key="3">
    <source>
        <dbReference type="Proteomes" id="UP000231134"/>
    </source>
</evidence>
<evidence type="ECO:0000313" key="2">
    <source>
        <dbReference type="EMBL" id="PJJ40356.1"/>
    </source>
</evidence>